<evidence type="ECO:0000313" key="4">
    <source>
        <dbReference type="Proteomes" id="UP000693972"/>
    </source>
</evidence>
<dbReference type="Proteomes" id="UP000693972">
    <property type="component" value="Unassembled WGS sequence"/>
</dbReference>
<evidence type="ECO:0000256" key="1">
    <source>
        <dbReference type="SAM" id="MobiDB-lite"/>
    </source>
</evidence>
<feature type="compositionally biased region" description="Basic and acidic residues" evidence="1">
    <location>
        <begin position="1"/>
        <end position="12"/>
    </location>
</feature>
<feature type="region of interest" description="Disordered" evidence="1">
    <location>
        <begin position="1"/>
        <end position="35"/>
    </location>
</feature>
<keyword evidence="3" id="KW-0808">Transferase</keyword>
<feature type="domain" description="Putative acyltransferase ACT14924-like acyltransferase" evidence="2">
    <location>
        <begin position="77"/>
        <end position="245"/>
    </location>
</feature>
<protein>
    <submittedName>
        <fullName evidence="3">Lysophospholipid acyltransferase family protein</fullName>
    </submittedName>
</protein>
<reference evidence="3 4" key="1">
    <citation type="submission" date="2021-07" db="EMBL/GenBank/DDBJ databases">
        <title>Karlodiniumbacter phycospheric gen. nov., sp. nov., a phycosphere bacterium isolated from karlodinium veneficum.</title>
        <authorList>
            <person name="Peng Y."/>
            <person name="Jiang L."/>
            <person name="Lee J."/>
        </authorList>
    </citation>
    <scope>NUCLEOTIDE SEQUENCE</scope>
    <source>
        <strain evidence="3 4">N5</strain>
    </source>
</reference>
<proteinExistence type="predicted"/>
<dbReference type="SUPFAM" id="SSF69593">
    <property type="entry name" value="Glycerol-3-phosphate (1)-acyltransferase"/>
    <property type="match status" value="1"/>
</dbReference>
<dbReference type="AlphaFoldDB" id="A0A975TU12"/>
<accession>A0A975TU12</accession>
<evidence type="ECO:0000259" key="2">
    <source>
        <dbReference type="Pfam" id="PF19576"/>
    </source>
</evidence>
<dbReference type="RefSeq" id="WP_282563179.1">
    <property type="nucleotide sequence ID" value="NZ_JAIMBW010000001.1"/>
</dbReference>
<organism evidence="3">
    <name type="scientific">Gymnodinialimonas phycosphaerae</name>
    <dbReference type="NCBI Taxonomy" id="2841589"/>
    <lineage>
        <taxon>Bacteria</taxon>
        <taxon>Pseudomonadati</taxon>
        <taxon>Pseudomonadota</taxon>
        <taxon>Alphaproteobacteria</taxon>
        <taxon>Rhodobacterales</taxon>
        <taxon>Paracoccaceae</taxon>
        <taxon>Gymnodinialimonas</taxon>
    </lineage>
</organism>
<evidence type="ECO:0000313" key="3">
    <source>
        <dbReference type="EMBL" id="QXL87266.1"/>
    </source>
</evidence>
<dbReference type="Pfam" id="PF19576">
    <property type="entry name" value="Acyltransf_2"/>
    <property type="match status" value="1"/>
</dbReference>
<keyword evidence="4" id="KW-1185">Reference proteome</keyword>
<dbReference type="GO" id="GO:0016746">
    <property type="term" value="F:acyltransferase activity"/>
    <property type="evidence" value="ECO:0007669"/>
    <property type="project" value="UniProtKB-KW"/>
</dbReference>
<dbReference type="InterPro" id="IPR045746">
    <property type="entry name" value="ACT14924-like_Acyltransf_dom"/>
</dbReference>
<keyword evidence="3" id="KW-0012">Acyltransferase</keyword>
<sequence>MALMDDGRRGHVTDLTTRNVSAPAPTRGNGPGGTYDRRSLTYANSFPSPFVRFTIKAIEWMTGKITIIRRIRQFESLGEFKGQAFWPATMKVMGIDLQTPDHQLDRIPKEGPVIFVANHPHGLVDGMILADLIGRRRDDYRILTRALLTGIDEAAAGYMISVPFPHEADAQQKMLDMRAAAMEHLKAGGLISLFPSGAVAVSDRMMGQPIEGEWNVFTAKMIRNSGATIVPCFFTGQNSRAYQVANKISPVIRQGLLIHEVVKSFDKPQAPVIGNPITPDEWADRIGKPREFMSWLRERTLSLGDNPDQ</sequence>
<name>A0A975TU12_9RHOB</name>
<dbReference type="CDD" id="cd07986">
    <property type="entry name" value="LPLAT_ACT14924-like"/>
    <property type="match status" value="1"/>
</dbReference>
<dbReference type="EMBL" id="JAIMBW010000001">
    <property type="protein sequence ID" value="MBY4894624.1"/>
    <property type="molecule type" value="Genomic_DNA"/>
</dbReference>
<gene>
    <name evidence="3" type="ORF">KUL25_17835</name>
</gene>
<dbReference type="EMBL" id="CP078073">
    <property type="protein sequence ID" value="QXL87266.1"/>
    <property type="molecule type" value="Genomic_DNA"/>
</dbReference>